<dbReference type="Pfam" id="PF01738">
    <property type="entry name" value="DLH"/>
    <property type="match status" value="1"/>
</dbReference>
<dbReference type="Proteomes" id="UP000178684">
    <property type="component" value="Unassembled WGS sequence"/>
</dbReference>
<organism evidence="2 3">
    <name type="scientific">Candidatus Giovannonibacteria bacterium RIFCSPLOWO2_01_FULL_46_13</name>
    <dbReference type="NCBI Taxonomy" id="1798352"/>
    <lineage>
        <taxon>Bacteria</taxon>
        <taxon>Candidatus Giovannoniibacteriota</taxon>
    </lineage>
</organism>
<dbReference type="GO" id="GO:0016787">
    <property type="term" value="F:hydrolase activity"/>
    <property type="evidence" value="ECO:0007669"/>
    <property type="project" value="InterPro"/>
</dbReference>
<reference evidence="2 3" key="1">
    <citation type="journal article" date="2016" name="Nat. Commun.">
        <title>Thousands of microbial genomes shed light on interconnected biogeochemical processes in an aquifer system.</title>
        <authorList>
            <person name="Anantharaman K."/>
            <person name="Brown C.T."/>
            <person name="Hug L.A."/>
            <person name="Sharon I."/>
            <person name="Castelle C.J."/>
            <person name="Probst A.J."/>
            <person name="Thomas B.C."/>
            <person name="Singh A."/>
            <person name="Wilkins M.J."/>
            <person name="Karaoz U."/>
            <person name="Brodie E.L."/>
            <person name="Williams K.H."/>
            <person name="Hubbard S.S."/>
            <person name="Banfield J.F."/>
        </authorList>
    </citation>
    <scope>NUCLEOTIDE SEQUENCE [LARGE SCALE GENOMIC DNA]</scope>
</reference>
<dbReference type="Gene3D" id="3.40.50.1820">
    <property type="entry name" value="alpha/beta hydrolase"/>
    <property type="match status" value="1"/>
</dbReference>
<dbReference type="InterPro" id="IPR029058">
    <property type="entry name" value="AB_hydrolase_fold"/>
</dbReference>
<evidence type="ECO:0000313" key="2">
    <source>
        <dbReference type="EMBL" id="OGF82917.1"/>
    </source>
</evidence>
<gene>
    <name evidence="2" type="ORF">A3B18_03900</name>
</gene>
<dbReference type="PANTHER" id="PTHR46623">
    <property type="entry name" value="CARBOXYMETHYLENEBUTENOLIDASE-RELATED"/>
    <property type="match status" value="1"/>
</dbReference>
<proteinExistence type="predicted"/>
<evidence type="ECO:0000313" key="3">
    <source>
        <dbReference type="Proteomes" id="UP000178684"/>
    </source>
</evidence>
<dbReference type="SUPFAM" id="SSF53474">
    <property type="entry name" value="alpha/beta-Hydrolases"/>
    <property type="match status" value="1"/>
</dbReference>
<dbReference type="PANTHER" id="PTHR46623:SF6">
    <property type="entry name" value="ALPHA_BETA-HYDROLASES SUPERFAMILY PROTEIN"/>
    <property type="match status" value="1"/>
</dbReference>
<dbReference type="AlphaFoldDB" id="A0A1F5X4W6"/>
<evidence type="ECO:0000259" key="1">
    <source>
        <dbReference type="Pfam" id="PF01738"/>
    </source>
</evidence>
<dbReference type="InterPro" id="IPR051049">
    <property type="entry name" value="Dienelactone_hydrolase-like"/>
</dbReference>
<accession>A0A1F5X4W6</accession>
<sequence>MKRVADRVAETGYLALAADLYGGKVAQTREEASEMRNKLDVEKAVSEIKKSLAFILENYQINNEKVAVWGFCMGGMVSFESAVRDIGAGAYVIYYGKVSDDKEILKNIQKPILGIFGGLDKNITRDLVSRFKNALEDLGKPSEIEIYDDADHAFFNEEREAHNPKAAADAWDRTIKFLDKNL</sequence>
<comment type="caution">
    <text evidence="2">The sequence shown here is derived from an EMBL/GenBank/DDBJ whole genome shotgun (WGS) entry which is preliminary data.</text>
</comment>
<dbReference type="InterPro" id="IPR002925">
    <property type="entry name" value="Dienelactn_hydro"/>
</dbReference>
<feature type="domain" description="Dienelactone hydrolase" evidence="1">
    <location>
        <begin position="1"/>
        <end position="180"/>
    </location>
</feature>
<protein>
    <recommendedName>
        <fullName evidence="1">Dienelactone hydrolase domain-containing protein</fullName>
    </recommendedName>
</protein>
<dbReference type="EMBL" id="MFIE01000009">
    <property type="protein sequence ID" value="OGF82917.1"/>
    <property type="molecule type" value="Genomic_DNA"/>
</dbReference>
<name>A0A1F5X4W6_9BACT</name>